<feature type="compositionally biased region" description="Polar residues" evidence="1">
    <location>
        <begin position="281"/>
        <end position="302"/>
    </location>
</feature>
<evidence type="ECO:0008006" key="3">
    <source>
        <dbReference type="Google" id="ProtNLM"/>
    </source>
</evidence>
<keyword evidence="2" id="KW-0614">Plasmid</keyword>
<sequence length="302" mass="34202">MQTKIDYVSFTAPSRMVFEPDDLDNAKNAHTVLADFLGDWWLPIAAGHSWQIYKAKGFYHTRLFDEDSKISVFFGGVNKHVYCEVGGQALDFIRALGSYEDFLERVATRTSRVDFAVDFESEVSVEQFIVNRQGQAFKAHSEVVTETGETRYIGSWKGERFARVYRYNDPHPRSKLLRAEVVLRGTYAKQAMAIVLKDGEVQAALAAHKPFGWQHQIWQPAEAITSEIVSKRHDKEKANTLRWLNGHVASAIINAHVGDLQSAYDWWETYVLPCLPAKQDIPTSTDDNPNSSDTNGEASRLE</sequence>
<feature type="region of interest" description="Disordered" evidence="1">
    <location>
        <begin position="278"/>
        <end position="302"/>
    </location>
</feature>
<geneLocation type="plasmid" evidence="2">
    <name>pRGFK1074</name>
</geneLocation>
<accession>A0A0H5QKT5</accession>
<protein>
    <recommendedName>
        <fullName evidence="3">Replication initiation factor</fullName>
    </recommendedName>
</protein>
<name>A0A0H5QKT5_9ZZZZ</name>
<evidence type="ECO:0000256" key="1">
    <source>
        <dbReference type="SAM" id="MobiDB-lite"/>
    </source>
</evidence>
<evidence type="ECO:0000313" key="2">
    <source>
        <dbReference type="EMBL" id="CRY96387.1"/>
    </source>
</evidence>
<proteinExistence type="predicted"/>
<reference evidence="2" key="2">
    <citation type="submission" date="2015-07" db="EMBL/GenBank/DDBJ databases">
        <title>Plasmids, circular viruses and viroids from rat gut.</title>
        <authorList>
            <person name="Jorgensen T.J."/>
            <person name="Hansen M.A."/>
            <person name="Xu Z."/>
            <person name="Tabak M.A."/>
            <person name="Sorensen S.J."/>
            <person name="Hansen L.H."/>
        </authorList>
    </citation>
    <scope>NUCLEOTIDE SEQUENCE</scope>
    <source>
        <plasmid evidence="2">pRGFK1074</plasmid>
    </source>
</reference>
<dbReference type="AlphaFoldDB" id="A0A0H5QKT5"/>
<organism evidence="2">
    <name type="scientific">uncultured prokaryote</name>
    <dbReference type="NCBI Taxonomy" id="198431"/>
    <lineage>
        <taxon>unclassified sequences</taxon>
        <taxon>environmental samples</taxon>
    </lineage>
</organism>
<dbReference type="EMBL" id="LN853655">
    <property type="protein sequence ID" value="CRY96387.1"/>
    <property type="molecule type" value="Genomic_DNA"/>
</dbReference>
<reference evidence="2" key="1">
    <citation type="submission" date="2015-06" db="EMBL/GenBank/DDBJ databases">
        <authorList>
            <person name="Joergensen T."/>
        </authorList>
    </citation>
    <scope>NUCLEOTIDE SEQUENCE</scope>
    <source>
        <plasmid evidence="2">pRGFK1074</plasmid>
    </source>
</reference>